<dbReference type="RefSeq" id="WP_010043966.1">
    <property type="nucleotide sequence ID" value="NZ_CP025958.1"/>
</dbReference>
<dbReference type="GO" id="GO:0006412">
    <property type="term" value="P:translation"/>
    <property type="evidence" value="ECO:0007669"/>
    <property type="project" value="UniProtKB-UniRule"/>
</dbReference>
<dbReference type="EMBL" id="CP025958">
    <property type="protein sequence ID" value="AWM41446.1"/>
    <property type="molecule type" value="Genomic_DNA"/>
</dbReference>
<dbReference type="Gene3D" id="3.30.70.330">
    <property type="match status" value="1"/>
</dbReference>
<sequence length="121" mass="14077">MATTRPHPKKYRRKLALRQPCVHGESGIELRPYQVVLRPLVTEKGTHQSTRYNAYTFQVNPLATKTQIKAAIEELFSVRVEAVRTQVREGKKRRFRQSIGQLPTWKKAIVTLNAEDKIEFF</sequence>
<evidence type="ECO:0000256" key="6">
    <source>
        <dbReference type="HAMAP-Rule" id="MF_01369"/>
    </source>
</evidence>
<comment type="subunit">
    <text evidence="6">Part of the 50S ribosomal subunit. Contacts protein L29, and trigger factor when it is bound to the ribosome.</text>
</comment>
<evidence type="ECO:0000256" key="3">
    <source>
        <dbReference type="ARBA" id="ARBA00022884"/>
    </source>
</evidence>
<keyword evidence="3 6" id="KW-0694">RNA-binding</keyword>
<dbReference type="Pfam" id="PF00276">
    <property type="entry name" value="Ribosomal_L23"/>
    <property type="match status" value="1"/>
</dbReference>
<dbReference type="GO" id="GO:0019843">
    <property type="term" value="F:rRNA binding"/>
    <property type="evidence" value="ECO:0007669"/>
    <property type="project" value="UniProtKB-UniRule"/>
</dbReference>
<dbReference type="FunFam" id="3.30.70.330:FF:000001">
    <property type="entry name" value="50S ribosomal protein L23"/>
    <property type="match status" value="1"/>
</dbReference>
<dbReference type="NCBIfam" id="NF004363">
    <property type="entry name" value="PRK05738.2-4"/>
    <property type="match status" value="1"/>
</dbReference>
<proteinExistence type="inferred from homology"/>
<dbReference type="PROSITE" id="PS00050">
    <property type="entry name" value="RIBOSOMAL_L23"/>
    <property type="match status" value="1"/>
</dbReference>
<evidence type="ECO:0000313" key="9">
    <source>
        <dbReference type="Proteomes" id="UP000245802"/>
    </source>
</evidence>
<dbReference type="AlphaFoldDB" id="A0A2Z3HCI5"/>
<dbReference type="InterPro" id="IPR012677">
    <property type="entry name" value="Nucleotide-bd_a/b_plait_sf"/>
</dbReference>
<dbReference type="HAMAP" id="MF_01369_B">
    <property type="entry name" value="Ribosomal_uL23_B"/>
    <property type="match status" value="1"/>
</dbReference>
<dbReference type="PANTHER" id="PTHR11620">
    <property type="entry name" value="60S RIBOSOMAL PROTEIN L23A"/>
    <property type="match status" value="1"/>
</dbReference>
<evidence type="ECO:0000256" key="5">
    <source>
        <dbReference type="ARBA" id="ARBA00023274"/>
    </source>
</evidence>
<dbReference type="GO" id="GO:0005840">
    <property type="term" value="C:ribosome"/>
    <property type="evidence" value="ECO:0007669"/>
    <property type="project" value="UniProtKB-KW"/>
</dbReference>
<keyword evidence="2 6" id="KW-0699">rRNA-binding</keyword>
<dbReference type="GO" id="GO:1990904">
    <property type="term" value="C:ribonucleoprotein complex"/>
    <property type="evidence" value="ECO:0007669"/>
    <property type="project" value="UniProtKB-KW"/>
</dbReference>
<evidence type="ECO:0000256" key="7">
    <source>
        <dbReference type="RuleBase" id="RU003934"/>
    </source>
</evidence>
<keyword evidence="9" id="KW-1185">Reference proteome</keyword>
<dbReference type="GO" id="GO:0003735">
    <property type="term" value="F:structural constituent of ribosome"/>
    <property type="evidence" value="ECO:0007669"/>
    <property type="project" value="InterPro"/>
</dbReference>
<organism evidence="8 9">
    <name type="scientific">Gemmata obscuriglobus</name>
    <dbReference type="NCBI Taxonomy" id="114"/>
    <lineage>
        <taxon>Bacteria</taxon>
        <taxon>Pseudomonadati</taxon>
        <taxon>Planctomycetota</taxon>
        <taxon>Planctomycetia</taxon>
        <taxon>Gemmatales</taxon>
        <taxon>Gemmataceae</taxon>
        <taxon>Gemmata</taxon>
    </lineage>
</organism>
<evidence type="ECO:0000313" key="8">
    <source>
        <dbReference type="EMBL" id="AWM41446.1"/>
    </source>
</evidence>
<gene>
    <name evidence="6" type="primary">rplW</name>
    <name evidence="8" type="ORF">C1280_33570</name>
</gene>
<reference evidence="8 9" key="1">
    <citation type="submission" date="2018-01" db="EMBL/GenBank/DDBJ databases">
        <title>G. obscuriglobus.</title>
        <authorList>
            <person name="Franke J."/>
            <person name="Blomberg W."/>
            <person name="Selmecki A."/>
        </authorList>
    </citation>
    <scope>NUCLEOTIDE SEQUENCE [LARGE SCALE GENOMIC DNA]</scope>
    <source>
        <strain evidence="8 9">DSM 5831</strain>
    </source>
</reference>
<dbReference type="OrthoDB" id="9793353at2"/>
<evidence type="ECO:0000256" key="1">
    <source>
        <dbReference type="ARBA" id="ARBA00006700"/>
    </source>
</evidence>
<keyword evidence="5 6" id="KW-0687">Ribonucleoprotein</keyword>
<name>A0A2Z3HCI5_9BACT</name>
<dbReference type="SUPFAM" id="SSF54189">
    <property type="entry name" value="Ribosomal proteins S24e, L23 and L15e"/>
    <property type="match status" value="1"/>
</dbReference>
<comment type="function">
    <text evidence="6">One of the early assembly proteins it binds 23S rRNA. One of the proteins that surrounds the polypeptide exit tunnel on the outside of the ribosome. Forms the main docking site for trigger factor binding to the ribosome.</text>
</comment>
<keyword evidence="4 6" id="KW-0689">Ribosomal protein</keyword>
<dbReference type="InterPro" id="IPR001014">
    <property type="entry name" value="Ribosomal_uL23_CS"/>
</dbReference>
<accession>A0A2Z3HCI5</accession>
<protein>
    <recommendedName>
        <fullName evidence="6">Large ribosomal subunit protein uL23</fullName>
    </recommendedName>
</protein>
<dbReference type="Proteomes" id="UP000245802">
    <property type="component" value="Chromosome"/>
</dbReference>
<comment type="similarity">
    <text evidence="1 6 7">Belongs to the universal ribosomal protein uL23 family.</text>
</comment>
<dbReference type="KEGG" id="gog:C1280_33570"/>
<evidence type="ECO:0000256" key="4">
    <source>
        <dbReference type="ARBA" id="ARBA00022980"/>
    </source>
</evidence>
<evidence type="ECO:0000256" key="2">
    <source>
        <dbReference type="ARBA" id="ARBA00022730"/>
    </source>
</evidence>
<dbReference type="InterPro" id="IPR013025">
    <property type="entry name" value="Ribosomal_uL23-like"/>
</dbReference>
<dbReference type="InterPro" id="IPR012678">
    <property type="entry name" value="Ribosomal_uL23/eL15/eS24_sf"/>
</dbReference>